<sequence length="175" mass="18082">MARCPLCDHEQALGDACDVCGRALRGAGVVRVPVQLLEGLDPTGYASAPAPSGAAMPELEPTGVSAVPAVAGPREAWVEATAQEAVAVAVEPLEVERTSGDGERSPREAVVRCRYCGELVPEGEAFCLRCAMHIGSRASAPEAFVEQVRCRACGAAGSGERCHACGERLPEPEAG</sequence>
<dbReference type="EMBL" id="BJTG01000007">
    <property type="protein sequence ID" value="GEJ58447.1"/>
    <property type="molecule type" value="Genomic_DNA"/>
</dbReference>
<accession>A0A7I9VR56</accession>
<dbReference type="Gene3D" id="2.20.28.20">
    <property type="entry name" value="Methionyl-tRNA synthetase, Zn-domain"/>
    <property type="match status" value="1"/>
</dbReference>
<dbReference type="AlphaFoldDB" id="A0A7I9VR56"/>
<reference evidence="2" key="1">
    <citation type="journal article" date="2020" name="Appl. Environ. Microbiol.">
        <title>Diazotrophic Anaeromyxobacter Isolates from Soils.</title>
        <authorList>
            <person name="Masuda Y."/>
            <person name="Yamanaka H."/>
            <person name="Xu Z.X."/>
            <person name="Shiratori Y."/>
            <person name="Aono T."/>
            <person name="Amachi S."/>
            <person name="Senoo K."/>
            <person name="Itoh H."/>
        </authorList>
    </citation>
    <scope>NUCLEOTIDE SEQUENCE [LARGE SCALE GENOMIC DNA]</scope>
    <source>
        <strain evidence="2">R267</strain>
    </source>
</reference>
<dbReference type="Proteomes" id="UP000503640">
    <property type="component" value="Unassembled WGS sequence"/>
</dbReference>
<dbReference type="InterPro" id="IPR029038">
    <property type="entry name" value="MetRS_Zn"/>
</dbReference>
<proteinExistence type="predicted"/>
<protein>
    <recommendedName>
        <fullName evidence="3">DZANK-type domain-containing protein</fullName>
    </recommendedName>
</protein>
<organism evidence="1 2">
    <name type="scientific">Anaeromyxobacter diazotrophicus</name>
    <dbReference type="NCBI Taxonomy" id="2590199"/>
    <lineage>
        <taxon>Bacteria</taxon>
        <taxon>Pseudomonadati</taxon>
        <taxon>Myxococcota</taxon>
        <taxon>Myxococcia</taxon>
        <taxon>Myxococcales</taxon>
        <taxon>Cystobacterineae</taxon>
        <taxon>Anaeromyxobacteraceae</taxon>
        <taxon>Anaeromyxobacter</taxon>
    </lineage>
</organism>
<dbReference type="RefSeq" id="WP_176066982.1">
    <property type="nucleotide sequence ID" value="NZ_BJTG01000007.1"/>
</dbReference>
<dbReference type="SUPFAM" id="SSF57770">
    <property type="entry name" value="Methionyl-tRNA synthetase (MetRS), Zn-domain"/>
    <property type="match status" value="1"/>
</dbReference>
<name>A0A7I9VR56_9BACT</name>
<comment type="caution">
    <text evidence="1">The sequence shown here is derived from an EMBL/GenBank/DDBJ whole genome shotgun (WGS) entry which is preliminary data.</text>
</comment>
<evidence type="ECO:0008006" key="3">
    <source>
        <dbReference type="Google" id="ProtNLM"/>
    </source>
</evidence>
<keyword evidence="2" id="KW-1185">Reference proteome</keyword>
<evidence type="ECO:0000313" key="2">
    <source>
        <dbReference type="Proteomes" id="UP000503640"/>
    </source>
</evidence>
<gene>
    <name evidence="1" type="ORF">AMYX_31880</name>
</gene>
<evidence type="ECO:0000313" key="1">
    <source>
        <dbReference type="EMBL" id="GEJ58447.1"/>
    </source>
</evidence>